<feature type="transmembrane region" description="Helical" evidence="1">
    <location>
        <begin position="163"/>
        <end position="181"/>
    </location>
</feature>
<dbReference type="PANTHER" id="PTHR23028:SF53">
    <property type="entry name" value="ACYL_TRANSF_3 DOMAIN-CONTAINING PROTEIN"/>
    <property type="match status" value="1"/>
</dbReference>
<evidence type="ECO:0000313" key="5">
    <source>
        <dbReference type="Proteomes" id="UP000285776"/>
    </source>
</evidence>
<dbReference type="GO" id="GO:0016020">
    <property type="term" value="C:membrane"/>
    <property type="evidence" value="ECO:0007669"/>
    <property type="project" value="TreeGrafter"/>
</dbReference>
<dbReference type="Proteomes" id="UP000286077">
    <property type="component" value="Unassembled WGS sequence"/>
</dbReference>
<feature type="transmembrane region" description="Helical" evidence="1">
    <location>
        <begin position="52"/>
        <end position="69"/>
    </location>
</feature>
<protein>
    <submittedName>
        <fullName evidence="4">Acyltransferase</fullName>
    </submittedName>
</protein>
<evidence type="ECO:0000259" key="2">
    <source>
        <dbReference type="Pfam" id="PF01757"/>
    </source>
</evidence>
<dbReference type="InterPro" id="IPR002656">
    <property type="entry name" value="Acyl_transf_3_dom"/>
</dbReference>
<feature type="transmembrane region" description="Helical" evidence="1">
    <location>
        <begin position="273"/>
        <end position="291"/>
    </location>
</feature>
<dbReference type="InterPro" id="IPR050879">
    <property type="entry name" value="Acyltransferase_3"/>
</dbReference>
<feature type="domain" description="Acyltransferase 3" evidence="2">
    <location>
        <begin position="10"/>
        <end position="326"/>
    </location>
</feature>
<feature type="transmembrane region" description="Helical" evidence="1">
    <location>
        <begin position="311"/>
        <end position="329"/>
    </location>
</feature>
<organism evidence="4 5">
    <name type="scientific">Segatella copri</name>
    <dbReference type="NCBI Taxonomy" id="165179"/>
    <lineage>
        <taxon>Bacteria</taxon>
        <taxon>Pseudomonadati</taxon>
        <taxon>Bacteroidota</taxon>
        <taxon>Bacteroidia</taxon>
        <taxon>Bacteroidales</taxon>
        <taxon>Prevotellaceae</taxon>
        <taxon>Segatella</taxon>
    </lineage>
</organism>
<keyword evidence="1" id="KW-0472">Membrane</keyword>
<dbReference type="AlphaFoldDB" id="A0AA92W9B4"/>
<reference evidence="5 6" key="1">
    <citation type="submission" date="2018-08" db="EMBL/GenBank/DDBJ databases">
        <title>A genome reference for cultivated species of the human gut microbiota.</title>
        <authorList>
            <person name="Zou Y."/>
            <person name="Xue W."/>
            <person name="Luo G."/>
        </authorList>
    </citation>
    <scope>NUCLEOTIDE SEQUENCE [LARGE SCALE GENOMIC DNA]</scope>
    <source>
        <strain evidence="4 5">AF10-17</strain>
        <strain evidence="3 6">AF11-14</strain>
    </source>
</reference>
<accession>A0AA92W9B4</accession>
<evidence type="ECO:0000313" key="4">
    <source>
        <dbReference type="EMBL" id="RGW77183.1"/>
    </source>
</evidence>
<name>A0AA92W9B4_9BACT</name>
<keyword evidence="4" id="KW-0012">Acyltransferase</keyword>
<keyword evidence="4" id="KW-0808">Transferase</keyword>
<sequence>MKSNQREKYNSLDGLRAYSAIGIAMMHFLANIKCGPLSWNPANGIIEFFTNYVYLFFMVSAFSMCCGYYERVKNGQVSMNEFYAKRYKRIWPYFALLCLIGLAFDHTIGGVWQTFADLTLCFNLLPNPDIQIIGVGWFLGLVFLFYIMFPFFTFLINSKKRAWFVLAVAIAFHFIGRFYFFKEPFVDFEVGRHNMVFSMPYFLVGGIIYLYRRELKTVGGQFHRLLFLICMVASIFEFFKPEYIDEFMYLIILFGLWMIYAISGEWKWLSNKVVKYLSGISMEIYLSHMVLFRLTEKMGLDQITGNSDLNYIMATVVTLAMTIGFCHVVKYKFLPKVMGCIKNKKINENSIC</sequence>
<dbReference type="GO" id="GO:0000271">
    <property type="term" value="P:polysaccharide biosynthetic process"/>
    <property type="evidence" value="ECO:0007669"/>
    <property type="project" value="TreeGrafter"/>
</dbReference>
<feature type="transmembrane region" description="Helical" evidence="1">
    <location>
        <begin position="90"/>
        <end position="112"/>
    </location>
</feature>
<comment type="caution">
    <text evidence="4">The sequence shown here is derived from an EMBL/GenBank/DDBJ whole genome shotgun (WGS) entry which is preliminary data.</text>
</comment>
<feature type="transmembrane region" description="Helical" evidence="1">
    <location>
        <begin position="193"/>
        <end position="211"/>
    </location>
</feature>
<keyword evidence="1" id="KW-0812">Transmembrane</keyword>
<evidence type="ECO:0000313" key="3">
    <source>
        <dbReference type="EMBL" id="RGW66742.1"/>
    </source>
</evidence>
<dbReference type="PANTHER" id="PTHR23028">
    <property type="entry name" value="ACETYLTRANSFERASE"/>
    <property type="match status" value="1"/>
</dbReference>
<gene>
    <name evidence="4" type="ORF">DWV53_11130</name>
    <name evidence="3" type="ORF">DWV60_10930</name>
</gene>
<feature type="transmembrane region" description="Helical" evidence="1">
    <location>
        <begin position="132"/>
        <end position="156"/>
    </location>
</feature>
<evidence type="ECO:0000313" key="6">
    <source>
        <dbReference type="Proteomes" id="UP000286077"/>
    </source>
</evidence>
<dbReference type="RefSeq" id="WP_118140607.1">
    <property type="nucleotide sequence ID" value="NZ_QSAQ01000029.1"/>
</dbReference>
<dbReference type="GO" id="GO:0016747">
    <property type="term" value="F:acyltransferase activity, transferring groups other than amino-acyl groups"/>
    <property type="evidence" value="ECO:0007669"/>
    <property type="project" value="InterPro"/>
</dbReference>
<evidence type="ECO:0000256" key="1">
    <source>
        <dbReference type="SAM" id="Phobius"/>
    </source>
</evidence>
<feature type="transmembrane region" description="Helical" evidence="1">
    <location>
        <begin position="247"/>
        <end position="266"/>
    </location>
</feature>
<keyword evidence="1" id="KW-1133">Transmembrane helix</keyword>
<proteinExistence type="predicted"/>
<dbReference type="EMBL" id="QSAV01000038">
    <property type="protein sequence ID" value="RGW77183.1"/>
    <property type="molecule type" value="Genomic_DNA"/>
</dbReference>
<feature type="transmembrane region" description="Helical" evidence="1">
    <location>
        <begin position="223"/>
        <end position="241"/>
    </location>
</feature>
<dbReference type="Pfam" id="PF01757">
    <property type="entry name" value="Acyl_transf_3"/>
    <property type="match status" value="1"/>
</dbReference>
<feature type="transmembrane region" description="Helical" evidence="1">
    <location>
        <begin position="12"/>
        <end position="32"/>
    </location>
</feature>
<dbReference type="Proteomes" id="UP000285776">
    <property type="component" value="Unassembled WGS sequence"/>
</dbReference>
<dbReference type="EMBL" id="QSAQ01000029">
    <property type="protein sequence ID" value="RGW66742.1"/>
    <property type="molecule type" value="Genomic_DNA"/>
</dbReference>